<reference evidence="1" key="1">
    <citation type="journal article" date="2021" name="Microorganisms">
        <title>The Ever-Expanding Pseudomonas Genus: Description of 43 New Species and Partition of the Pseudomonas putida Group.</title>
        <authorList>
            <person name="Girard L."/>
            <person name="Lood C."/>
            <person name="Hofte M."/>
            <person name="Vandamme P."/>
            <person name="Rokni-Zadeh H."/>
            <person name="van Noort V."/>
            <person name="Lavigne R."/>
            <person name="De Mot R."/>
        </authorList>
    </citation>
    <scope>NUCLEOTIDE SEQUENCE</scope>
    <source>
        <strain evidence="1">COW40</strain>
    </source>
</reference>
<name>A0ABX8N0W7_9PSED</name>
<evidence type="ECO:0000313" key="1">
    <source>
        <dbReference type="EMBL" id="QXH49972.1"/>
    </source>
</evidence>
<proteinExistence type="predicted"/>
<evidence type="ECO:0000313" key="2">
    <source>
        <dbReference type="Proteomes" id="UP001046350"/>
    </source>
</evidence>
<dbReference type="EMBL" id="CP077076">
    <property type="protein sequence ID" value="QXH49972.1"/>
    <property type="molecule type" value="Genomic_DNA"/>
</dbReference>
<organism evidence="1 2">
    <name type="scientific">Pseudomonas fakonensis</name>
    <dbReference type="NCBI Taxonomy" id="2842355"/>
    <lineage>
        <taxon>Bacteria</taxon>
        <taxon>Pseudomonadati</taxon>
        <taxon>Pseudomonadota</taxon>
        <taxon>Gammaproteobacteria</taxon>
        <taxon>Pseudomonadales</taxon>
        <taxon>Pseudomonadaceae</taxon>
        <taxon>Pseudomonas</taxon>
    </lineage>
</organism>
<gene>
    <name evidence="1" type="ORF">KSS94_18735</name>
</gene>
<keyword evidence="2" id="KW-1185">Reference proteome</keyword>
<accession>A0ABX8N0W7</accession>
<sequence length="75" mass="8111">MPMDDDKAVVAADTLELLMMNQTAIRAALEELSLWVSQRGSTHIHDNVLGALQTLDTNAQSIGQGIALLRSEHSP</sequence>
<dbReference type="Proteomes" id="UP001046350">
    <property type="component" value="Chromosome"/>
</dbReference>
<protein>
    <submittedName>
        <fullName evidence="1">Uncharacterized protein</fullName>
    </submittedName>
</protein>